<dbReference type="HOGENOM" id="CLU_035515_0_0_1"/>
<evidence type="ECO:0000256" key="1">
    <source>
        <dbReference type="SAM" id="MobiDB-lite"/>
    </source>
</evidence>
<name>A0A0D0E9N6_9AGAM</name>
<feature type="compositionally biased region" description="Low complexity" evidence="1">
    <location>
        <begin position="292"/>
        <end position="306"/>
    </location>
</feature>
<evidence type="ECO:0000313" key="4">
    <source>
        <dbReference type="Proteomes" id="UP000054538"/>
    </source>
</evidence>
<keyword evidence="4" id="KW-1185">Reference proteome</keyword>
<sequence>MPVQGVLPLKAGSALPHPALSSPSTEATLQSLYNRAARAFLHRDVVLTTALVASAFAMLQPPVALASDALDSHRRKWDILRITLESTVYSSPPDRETLPTTLREILLSSPQAFVTTSHARSLALFTPSSLPRNPTSAFLPHQVLITLVASSIKVNCAILGREMTEDWLSNRGQYDFVPSTGEAYEKVLELYCLHVLPRLGEWDYAKEFLRYESELSLEKRTEFQTSMENLHAQALKDRAIQTPAIVPQRSPSPAPSTSSSSSSLSTISSRTAVPSSRSDSGFPKFRQDSRASSTSITSDVTVTRRSSGQRSTNYTPTPRADPSTSVIRSSRIVQKPLVGTTGQPTGTLALIKEFLRSYLTANRLATLTILFILLPLVSYSIRSRRMRAVSTPQSTADHVKRRLYDARRDSVLSRFWNEVIRAIFDTVRMGGGGLV</sequence>
<dbReference type="InParanoid" id="A0A0D0E9N6"/>
<protein>
    <submittedName>
        <fullName evidence="3">Uncharacterized protein</fullName>
    </submittedName>
</protein>
<reference evidence="4" key="2">
    <citation type="submission" date="2015-01" db="EMBL/GenBank/DDBJ databases">
        <title>Evolutionary Origins and Diversification of the Mycorrhizal Mutualists.</title>
        <authorList>
            <consortium name="DOE Joint Genome Institute"/>
            <consortium name="Mycorrhizal Genomics Consortium"/>
            <person name="Kohler A."/>
            <person name="Kuo A."/>
            <person name="Nagy L.G."/>
            <person name="Floudas D."/>
            <person name="Copeland A."/>
            <person name="Barry K.W."/>
            <person name="Cichocki N."/>
            <person name="Veneault-Fourrey C."/>
            <person name="LaButti K."/>
            <person name="Lindquist E.A."/>
            <person name="Lipzen A."/>
            <person name="Lundell T."/>
            <person name="Morin E."/>
            <person name="Murat C."/>
            <person name="Riley R."/>
            <person name="Ohm R."/>
            <person name="Sun H."/>
            <person name="Tunlid A."/>
            <person name="Henrissat B."/>
            <person name="Grigoriev I.V."/>
            <person name="Hibbett D.S."/>
            <person name="Martin F."/>
        </authorList>
    </citation>
    <scope>NUCLEOTIDE SEQUENCE [LARGE SCALE GENOMIC DNA]</scope>
    <source>
        <strain evidence="4">Ve08.2h10</strain>
    </source>
</reference>
<keyword evidence="2" id="KW-0472">Membrane</keyword>
<evidence type="ECO:0000256" key="2">
    <source>
        <dbReference type="SAM" id="Phobius"/>
    </source>
</evidence>
<evidence type="ECO:0000313" key="3">
    <source>
        <dbReference type="EMBL" id="KIK99594.1"/>
    </source>
</evidence>
<dbReference type="Proteomes" id="UP000054538">
    <property type="component" value="Unassembled WGS sequence"/>
</dbReference>
<dbReference type="EMBL" id="KN824855">
    <property type="protein sequence ID" value="KIK99594.1"/>
    <property type="molecule type" value="Genomic_DNA"/>
</dbReference>
<keyword evidence="2" id="KW-0812">Transmembrane</keyword>
<keyword evidence="2" id="KW-1133">Transmembrane helix</keyword>
<reference evidence="3 4" key="1">
    <citation type="submission" date="2014-04" db="EMBL/GenBank/DDBJ databases">
        <authorList>
            <consortium name="DOE Joint Genome Institute"/>
            <person name="Kuo A."/>
            <person name="Kohler A."/>
            <person name="Jargeat P."/>
            <person name="Nagy L.G."/>
            <person name="Floudas D."/>
            <person name="Copeland A."/>
            <person name="Barry K.W."/>
            <person name="Cichocki N."/>
            <person name="Veneault-Fourrey C."/>
            <person name="LaButti K."/>
            <person name="Lindquist E.A."/>
            <person name="Lipzen A."/>
            <person name="Lundell T."/>
            <person name="Morin E."/>
            <person name="Murat C."/>
            <person name="Sun H."/>
            <person name="Tunlid A."/>
            <person name="Henrissat B."/>
            <person name="Grigoriev I.V."/>
            <person name="Hibbett D.S."/>
            <person name="Martin F."/>
            <person name="Nordberg H.P."/>
            <person name="Cantor M.N."/>
            <person name="Hua S.X."/>
        </authorList>
    </citation>
    <scope>NUCLEOTIDE SEQUENCE [LARGE SCALE GENOMIC DNA]</scope>
    <source>
        <strain evidence="3 4">Ve08.2h10</strain>
    </source>
</reference>
<feature type="compositionally biased region" description="Polar residues" evidence="1">
    <location>
        <begin position="308"/>
        <end position="327"/>
    </location>
</feature>
<accession>A0A0D0E9N6</accession>
<feature type="region of interest" description="Disordered" evidence="1">
    <location>
        <begin position="246"/>
        <end position="327"/>
    </location>
</feature>
<dbReference type="OrthoDB" id="3981028at2759"/>
<feature type="compositionally biased region" description="Low complexity" evidence="1">
    <location>
        <begin position="255"/>
        <end position="271"/>
    </location>
</feature>
<gene>
    <name evidence="3" type="ORF">PAXRUDRAFT_131787</name>
</gene>
<proteinExistence type="predicted"/>
<organism evidence="3 4">
    <name type="scientific">Paxillus rubicundulus Ve08.2h10</name>
    <dbReference type="NCBI Taxonomy" id="930991"/>
    <lineage>
        <taxon>Eukaryota</taxon>
        <taxon>Fungi</taxon>
        <taxon>Dikarya</taxon>
        <taxon>Basidiomycota</taxon>
        <taxon>Agaricomycotina</taxon>
        <taxon>Agaricomycetes</taxon>
        <taxon>Agaricomycetidae</taxon>
        <taxon>Boletales</taxon>
        <taxon>Paxilineae</taxon>
        <taxon>Paxillaceae</taxon>
        <taxon>Paxillus</taxon>
    </lineage>
</organism>
<feature type="transmembrane region" description="Helical" evidence="2">
    <location>
        <begin position="364"/>
        <end position="381"/>
    </location>
</feature>
<dbReference type="AlphaFoldDB" id="A0A0D0E9N6"/>
<dbReference type="STRING" id="930991.A0A0D0E9N6"/>